<keyword evidence="2" id="KW-1185">Reference proteome</keyword>
<reference evidence="1" key="1">
    <citation type="submission" date="2021-03" db="EMBL/GenBank/DDBJ databases">
        <authorList>
            <person name="Tagirdzhanova G."/>
        </authorList>
    </citation>
    <scope>NUCLEOTIDE SEQUENCE</scope>
</reference>
<name>A0A8H3IV02_9LECA</name>
<dbReference type="Proteomes" id="UP000664521">
    <property type="component" value="Unassembled WGS sequence"/>
</dbReference>
<proteinExistence type="predicted"/>
<dbReference type="EMBL" id="CAJPDS010000077">
    <property type="protein sequence ID" value="CAF9934720.1"/>
    <property type="molecule type" value="Genomic_DNA"/>
</dbReference>
<dbReference type="OrthoDB" id="5418470at2759"/>
<comment type="caution">
    <text evidence="1">The sequence shown here is derived from an EMBL/GenBank/DDBJ whole genome shotgun (WGS) entry which is preliminary data.</text>
</comment>
<sequence>MTTELSFGERDEAGTYDVGLPKRYLSSDGTCAIEPILRPPARLPSRTSPKAAAIAALSVIRRCANDHPSTGGAAINFGGDNNLAILVYAFVPHVQCYGRVGGPGIRESCAGILDRMNASKTPTAFGPLPQGDAVVQLPYTIRADSRCAMTISTPEDQVDHSSWYTFWAAATAINAMCVGAGKAGLWANIGSQEHLFIVLRDESLDDASRPSGVLE</sequence>
<evidence type="ECO:0000313" key="2">
    <source>
        <dbReference type="Proteomes" id="UP000664521"/>
    </source>
</evidence>
<evidence type="ECO:0000313" key="1">
    <source>
        <dbReference type="EMBL" id="CAF9934720.1"/>
    </source>
</evidence>
<gene>
    <name evidence="1" type="ORF">HETSPECPRED_009330</name>
</gene>
<organism evidence="1 2">
    <name type="scientific">Heterodermia speciosa</name>
    <dbReference type="NCBI Taxonomy" id="116794"/>
    <lineage>
        <taxon>Eukaryota</taxon>
        <taxon>Fungi</taxon>
        <taxon>Dikarya</taxon>
        <taxon>Ascomycota</taxon>
        <taxon>Pezizomycotina</taxon>
        <taxon>Lecanoromycetes</taxon>
        <taxon>OSLEUM clade</taxon>
        <taxon>Lecanoromycetidae</taxon>
        <taxon>Caliciales</taxon>
        <taxon>Physciaceae</taxon>
        <taxon>Heterodermia</taxon>
    </lineage>
</organism>
<protein>
    <submittedName>
        <fullName evidence="1">Uncharacterized protein</fullName>
    </submittedName>
</protein>
<dbReference type="AlphaFoldDB" id="A0A8H3IV02"/>
<accession>A0A8H3IV02</accession>